<dbReference type="InterPro" id="IPR015590">
    <property type="entry name" value="Aldehyde_DH_dom"/>
</dbReference>
<dbReference type="EMBL" id="HBUF01245885">
    <property type="protein sequence ID" value="CAG6678452.1"/>
    <property type="molecule type" value="Transcribed_RNA"/>
</dbReference>
<dbReference type="EMBL" id="HBUF01245886">
    <property type="protein sequence ID" value="CAG6678453.1"/>
    <property type="molecule type" value="Transcribed_RNA"/>
</dbReference>
<dbReference type="InterPro" id="IPR050740">
    <property type="entry name" value="Aldehyde_DH_Superfamily"/>
</dbReference>
<comment type="pathway">
    <text evidence="1">Amino-acid degradation; 4-aminobutanoate degradation.</text>
</comment>
<name>A0A8D8RMB6_9HEMI</name>
<protein>
    <submittedName>
        <fullName evidence="7">Succinate-semialdehyde dehydrogenase, mitochondrial</fullName>
    </submittedName>
</protein>
<dbReference type="FunFam" id="3.40.605.10:FF:000005">
    <property type="entry name" value="Succinate-semialdehyde dehydrogenase I"/>
    <property type="match status" value="1"/>
</dbReference>
<comment type="similarity">
    <text evidence="2 5">Belongs to the aldehyde dehydrogenase family.</text>
</comment>
<organism evidence="7">
    <name type="scientific">Cacopsylla melanoneura</name>
    <dbReference type="NCBI Taxonomy" id="428564"/>
    <lineage>
        <taxon>Eukaryota</taxon>
        <taxon>Metazoa</taxon>
        <taxon>Ecdysozoa</taxon>
        <taxon>Arthropoda</taxon>
        <taxon>Hexapoda</taxon>
        <taxon>Insecta</taxon>
        <taxon>Pterygota</taxon>
        <taxon>Neoptera</taxon>
        <taxon>Paraneoptera</taxon>
        <taxon>Hemiptera</taxon>
        <taxon>Sternorrhyncha</taxon>
        <taxon>Psylloidea</taxon>
        <taxon>Psyllidae</taxon>
        <taxon>Psyllinae</taxon>
        <taxon>Cacopsylla</taxon>
    </lineage>
</organism>
<dbReference type="Gene3D" id="3.40.605.10">
    <property type="entry name" value="Aldehyde Dehydrogenase, Chain A, domain 1"/>
    <property type="match status" value="1"/>
</dbReference>
<dbReference type="PANTHER" id="PTHR43353:SF5">
    <property type="entry name" value="SUCCINATE-SEMIALDEHYDE DEHYDROGENASE, MITOCHONDRIAL"/>
    <property type="match status" value="1"/>
</dbReference>
<dbReference type="InterPro" id="IPR029510">
    <property type="entry name" value="Ald_DH_CS_GLU"/>
</dbReference>
<dbReference type="EMBL" id="HBUF01245882">
    <property type="protein sequence ID" value="CAG6678449.1"/>
    <property type="molecule type" value="Transcribed_RNA"/>
</dbReference>
<evidence type="ECO:0000256" key="4">
    <source>
        <dbReference type="PROSITE-ProRule" id="PRU10007"/>
    </source>
</evidence>
<feature type="active site" evidence="4">
    <location>
        <position position="277"/>
    </location>
</feature>
<dbReference type="EMBL" id="HBUF01559938">
    <property type="protein sequence ID" value="CAG6761841.1"/>
    <property type="molecule type" value="Transcribed_RNA"/>
</dbReference>
<dbReference type="EMBL" id="HBUF01559941">
    <property type="protein sequence ID" value="CAG6761844.1"/>
    <property type="molecule type" value="Transcribed_RNA"/>
</dbReference>
<evidence type="ECO:0000256" key="1">
    <source>
        <dbReference type="ARBA" id="ARBA00005176"/>
    </source>
</evidence>
<dbReference type="FunFam" id="3.40.309.10:FF:000004">
    <property type="entry name" value="Succinate-semialdehyde dehydrogenase I"/>
    <property type="match status" value="1"/>
</dbReference>
<dbReference type="PANTHER" id="PTHR43353">
    <property type="entry name" value="SUCCINATE-SEMIALDEHYDE DEHYDROGENASE, MITOCHONDRIAL"/>
    <property type="match status" value="1"/>
</dbReference>
<dbReference type="EMBL" id="HBUF01245881">
    <property type="protein sequence ID" value="CAG6678448.1"/>
    <property type="molecule type" value="Transcribed_RNA"/>
</dbReference>
<dbReference type="GO" id="GO:0005739">
    <property type="term" value="C:mitochondrion"/>
    <property type="evidence" value="ECO:0007669"/>
    <property type="project" value="TreeGrafter"/>
</dbReference>
<dbReference type="Pfam" id="PF00171">
    <property type="entry name" value="Aldedh"/>
    <property type="match status" value="1"/>
</dbReference>
<dbReference type="EMBL" id="HBUF01165868">
    <property type="protein sequence ID" value="CAG6651132.1"/>
    <property type="molecule type" value="Transcribed_RNA"/>
</dbReference>
<keyword evidence="3 5" id="KW-0560">Oxidoreductase</keyword>
<dbReference type="Gene3D" id="3.40.309.10">
    <property type="entry name" value="Aldehyde Dehydrogenase, Chain A, domain 2"/>
    <property type="match status" value="1"/>
</dbReference>
<evidence type="ECO:0000259" key="6">
    <source>
        <dbReference type="Pfam" id="PF00171"/>
    </source>
</evidence>
<dbReference type="SUPFAM" id="SSF53720">
    <property type="entry name" value="ALDH-like"/>
    <property type="match status" value="1"/>
</dbReference>
<reference evidence="7" key="1">
    <citation type="submission" date="2021-05" db="EMBL/GenBank/DDBJ databases">
        <authorList>
            <person name="Alioto T."/>
            <person name="Alioto T."/>
            <person name="Gomez Garrido J."/>
        </authorList>
    </citation>
    <scope>NUCLEOTIDE SEQUENCE</scope>
</reference>
<dbReference type="EMBL" id="HBUF01245884">
    <property type="protein sequence ID" value="CAG6678451.1"/>
    <property type="molecule type" value="Transcribed_RNA"/>
</dbReference>
<dbReference type="CDD" id="cd07103">
    <property type="entry name" value="ALDH_F5_SSADH_GabD"/>
    <property type="match status" value="1"/>
</dbReference>
<dbReference type="EMBL" id="HBUF01245883">
    <property type="protein sequence ID" value="CAG6678450.1"/>
    <property type="molecule type" value="Transcribed_RNA"/>
</dbReference>
<accession>A0A8D8RMB6</accession>
<dbReference type="InterPro" id="IPR016162">
    <property type="entry name" value="Ald_DH_N"/>
</dbReference>
<proteinExistence type="inferred from homology"/>
<dbReference type="GO" id="GO:0009450">
    <property type="term" value="P:gamma-aminobutyric acid catabolic process"/>
    <property type="evidence" value="ECO:0007669"/>
    <property type="project" value="TreeGrafter"/>
</dbReference>
<evidence type="ECO:0000313" key="7">
    <source>
        <dbReference type="EMBL" id="CAG6651132.1"/>
    </source>
</evidence>
<dbReference type="EMBL" id="HBUF01165867">
    <property type="protein sequence ID" value="CAG6651131.1"/>
    <property type="molecule type" value="Transcribed_RNA"/>
</dbReference>
<dbReference type="EMBL" id="HBUF01559939">
    <property type="protein sequence ID" value="CAG6761842.1"/>
    <property type="molecule type" value="Transcribed_RNA"/>
</dbReference>
<dbReference type="InterPro" id="IPR016161">
    <property type="entry name" value="Ald_DH/histidinol_DH"/>
</dbReference>
<evidence type="ECO:0000256" key="5">
    <source>
        <dbReference type="RuleBase" id="RU003345"/>
    </source>
</evidence>
<dbReference type="AlphaFoldDB" id="A0A8D8RMB6"/>
<sequence>MNPTKKTLTLLEKQLTLSRFLLRSMSLWKHKAYVNGEWVDAASGNQFEVKNPANGKVLGKVPDMNDKDTEKALEDANTAFKEWSKTTGKERGIALRKWYDLLVQNKQALAEILTAEAGKPIPESLGEVDYGNAFVDWFAEEARRSYGEVVPSPVKSKEMLLIRQPIGVTSLITPWNFPYAMITRKAGAAIAAGCTCVVKPAEDTPYTALAIAELAHQAGIPKGVYNVVTSDRKNAPAIGKVLSQHPLVAGLSFTGSTEVGKLLYQQCAVGVKRIALELGGNAPFMVFESADMDLTIQGALASKFRNCGQTCISANRFLIHESRYEEFISKFSERIKALKIGDGAQPGVLVGPLINQAQVKKITRIVDDAIKKGANVLLGGKPAPNYGELYYEPTLITDITPAMDCYLEEIFGPVAVCIKFKTEEECVEIANMTRRGLAGYFYTEDIRQAWRVAKNLEVGMVGVNESLISAAEAAFGGIKESGIGREGSKHGLDDFSYIKYVCFGSL</sequence>
<feature type="domain" description="Aldehyde dehydrogenase" evidence="6">
    <location>
        <begin position="38"/>
        <end position="501"/>
    </location>
</feature>
<dbReference type="EMBL" id="HBUF01559940">
    <property type="protein sequence ID" value="CAG6761843.1"/>
    <property type="molecule type" value="Transcribed_RNA"/>
</dbReference>
<dbReference type="GO" id="GO:0004777">
    <property type="term" value="F:succinate-semialdehyde dehydrogenase (NAD+) activity"/>
    <property type="evidence" value="ECO:0007669"/>
    <property type="project" value="TreeGrafter"/>
</dbReference>
<evidence type="ECO:0000256" key="2">
    <source>
        <dbReference type="ARBA" id="ARBA00009986"/>
    </source>
</evidence>
<evidence type="ECO:0000256" key="3">
    <source>
        <dbReference type="ARBA" id="ARBA00023002"/>
    </source>
</evidence>
<dbReference type="InterPro" id="IPR016163">
    <property type="entry name" value="Ald_DH_C"/>
</dbReference>
<dbReference type="PROSITE" id="PS00687">
    <property type="entry name" value="ALDEHYDE_DEHYDR_GLU"/>
    <property type="match status" value="1"/>
</dbReference>